<dbReference type="EMBL" id="CAJVPU010013483">
    <property type="protein sequence ID" value="CAG8632919.1"/>
    <property type="molecule type" value="Genomic_DNA"/>
</dbReference>
<evidence type="ECO:0000313" key="1">
    <source>
        <dbReference type="EMBL" id="CAG8632919.1"/>
    </source>
</evidence>
<protein>
    <submittedName>
        <fullName evidence="1">4913_t:CDS:1</fullName>
    </submittedName>
</protein>
<feature type="non-terminal residue" evidence="1">
    <location>
        <position position="1"/>
    </location>
</feature>
<name>A0ACA9NC68_9GLOM</name>
<sequence length="63" mass="7505">PVWKHFVATSLKSPGYFSALCKYCNTQFRRKHLNELEIYLAKEYEGESLDDKIRSKYFEIAIQ</sequence>
<organism evidence="1 2">
    <name type="scientific">Dentiscutata heterogama</name>
    <dbReference type="NCBI Taxonomy" id="1316150"/>
    <lineage>
        <taxon>Eukaryota</taxon>
        <taxon>Fungi</taxon>
        <taxon>Fungi incertae sedis</taxon>
        <taxon>Mucoromycota</taxon>
        <taxon>Glomeromycotina</taxon>
        <taxon>Glomeromycetes</taxon>
        <taxon>Diversisporales</taxon>
        <taxon>Gigasporaceae</taxon>
        <taxon>Dentiscutata</taxon>
    </lineage>
</organism>
<keyword evidence="2" id="KW-1185">Reference proteome</keyword>
<evidence type="ECO:0000313" key="2">
    <source>
        <dbReference type="Proteomes" id="UP000789702"/>
    </source>
</evidence>
<gene>
    <name evidence="1" type="ORF">DHETER_LOCUS8476</name>
</gene>
<comment type="caution">
    <text evidence="1">The sequence shown here is derived from an EMBL/GenBank/DDBJ whole genome shotgun (WGS) entry which is preliminary data.</text>
</comment>
<reference evidence="1" key="1">
    <citation type="submission" date="2021-06" db="EMBL/GenBank/DDBJ databases">
        <authorList>
            <person name="Kallberg Y."/>
            <person name="Tangrot J."/>
            <person name="Rosling A."/>
        </authorList>
    </citation>
    <scope>NUCLEOTIDE SEQUENCE</scope>
    <source>
        <strain evidence="1">IL203A</strain>
    </source>
</reference>
<proteinExistence type="predicted"/>
<dbReference type="Proteomes" id="UP000789702">
    <property type="component" value="Unassembled WGS sequence"/>
</dbReference>
<accession>A0ACA9NC68</accession>